<gene>
    <name evidence="8" type="primary">tilS</name>
    <name evidence="10" type="ORF">AS030_22420</name>
</gene>
<comment type="function">
    <text evidence="8">Ligates lysine onto the cytidine present at position 34 of the AUA codon-specific tRNA(Ile) that contains the anticodon CAU, in an ATP-dependent manner. Cytidine is converted to lysidine, thus changing the amino acid specificity of the tRNA from methionine to isoleucine.</text>
</comment>
<dbReference type="InterPro" id="IPR012094">
    <property type="entry name" value="tRNA_Ile_lys_synt"/>
</dbReference>
<evidence type="ECO:0000256" key="8">
    <source>
        <dbReference type="HAMAP-Rule" id="MF_01161"/>
    </source>
</evidence>
<evidence type="ECO:0000313" key="10">
    <source>
        <dbReference type="EMBL" id="KSU76525.1"/>
    </source>
</evidence>
<dbReference type="NCBIfam" id="TIGR02432">
    <property type="entry name" value="lysidine_TilS_N"/>
    <property type="match status" value="1"/>
</dbReference>
<dbReference type="GO" id="GO:0005737">
    <property type="term" value="C:cytoplasm"/>
    <property type="evidence" value="ECO:0007669"/>
    <property type="project" value="UniProtKB-SubCell"/>
</dbReference>
<keyword evidence="5 8" id="KW-0547">Nucleotide-binding</keyword>
<dbReference type="Gene3D" id="3.40.50.620">
    <property type="entry name" value="HUPs"/>
    <property type="match status" value="1"/>
</dbReference>
<dbReference type="AlphaFoldDB" id="A0A0V8IP09"/>
<organism evidence="10 11">
    <name type="scientific">Fictibacillus enclensis</name>
    <dbReference type="NCBI Taxonomy" id="1017270"/>
    <lineage>
        <taxon>Bacteria</taxon>
        <taxon>Bacillati</taxon>
        <taxon>Bacillota</taxon>
        <taxon>Bacilli</taxon>
        <taxon>Bacillales</taxon>
        <taxon>Fictibacillaceae</taxon>
        <taxon>Fictibacillus</taxon>
    </lineage>
</organism>
<dbReference type="InterPro" id="IPR011063">
    <property type="entry name" value="TilS/TtcA_N"/>
</dbReference>
<dbReference type="GO" id="GO:0006400">
    <property type="term" value="P:tRNA modification"/>
    <property type="evidence" value="ECO:0007669"/>
    <property type="project" value="UniProtKB-UniRule"/>
</dbReference>
<keyword evidence="6 8" id="KW-0067">ATP-binding</keyword>
<dbReference type="Proteomes" id="UP000054099">
    <property type="component" value="Unassembled WGS sequence"/>
</dbReference>
<evidence type="ECO:0000256" key="1">
    <source>
        <dbReference type="ARBA" id="ARBA00004496"/>
    </source>
</evidence>
<sequence length="466" mass="52917">MLQAVDQFIKKHQLIKQGQTIAVGVSGGPDSMALLHYLWNRGKGESLKIVAVHVDHMLRGNESYEDLLYVQTYCEKNGIPFESTRVDVAAYKKENGLTSTQSAARECRYAFYAEVVSRFGADSVALAHHGDDQTETVLMRMTRGSSGTALGGMRASRPFGDSRIIRPFLGITKAEIEHYCRVHKIFPRRDPSNETDDYVRNRFRHHVLPFLKKENPNVHLRFQQISETFYEDETYLTEQAGKGLEAVVSEKDASLVEVSVSKFLGMPIPLQKRAITLILNYLYKQTPSSLSSIHKESFLTLLRSDHPSGRLHFPQDLHVIRSYDRCRLAFSPSERQAGYQLELKIPGKLEFPVGVITAGYKEEYPNEKRGKDVFVCDVKSVSLPIIARTRKPGDRMALPGEGGTRKVKDIFIDQKLEREKRDVWPILQDGEGNIIWIPGIKHGEVRPSGDPKQWLVLQFQNFCQDV</sequence>
<dbReference type="Pfam" id="PF09179">
    <property type="entry name" value="TilS"/>
    <property type="match status" value="1"/>
</dbReference>
<comment type="catalytic activity">
    <reaction evidence="7 8">
        <text>cytidine(34) in tRNA(Ile2) + L-lysine + ATP = lysidine(34) in tRNA(Ile2) + AMP + diphosphate + H(+)</text>
        <dbReference type="Rhea" id="RHEA:43744"/>
        <dbReference type="Rhea" id="RHEA-COMP:10625"/>
        <dbReference type="Rhea" id="RHEA-COMP:10670"/>
        <dbReference type="ChEBI" id="CHEBI:15378"/>
        <dbReference type="ChEBI" id="CHEBI:30616"/>
        <dbReference type="ChEBI" id="CHEBI:32551"/>
        <dbReference type="ChEBI" id="CHEBI:33019"/>
        <dbReference type="ChEBI" id="CHEBI:82748"/>
        <dbReference type="ChEBI" id="CHEBI:83665"/>
        <dbReference type="ChEBI" id="CHEBI:456215"/>
        <dbReference type="EC" id="6.3.4.19"/>
    </reaction>
</comment>
<dbReference type="SUPFAM" id="SSF56037">
    <property type="entry name" value="PheT/TilS domain"/>
    <property type="match status" value="1"/>
</dbReference>
<comment type="caution">
    <text evidence="10">The sequence shown here is derived from an EMBL/GenBank/DDBJ whole genome shotgun (WGS) entry which is preliminary data.</text>
</comment>
<dbReference type="EC" id="6.3.4.19" evidence="8"/>
<dbReference type="InterPro" id="IPR015262">
    <property type="entry name" value="tRNA_Ile_lys_synt_subst-bd"/>
</dbReference>
<evidence type="ECO:0000256" key="5">
    <source>
        <dbReference type="ARBA" id="ARBA00022741"/>
    </source>
</evidence>
<evidence type="ECO:0000256" key="7">
    <source>
        <dbReference type="ARBA" id="ARBA00048539"/>
    </source>
</evidence>
<dbReference type="InterPro" id="IPR014729">
    <property type="entry name" value="Rossmann-like_a/b/a_fold"/>
</dbReference>
<feature type="binding site" evidence="8">
    <location>
        <begin position="26"/>
        <end position="31"/>
    </location>
    <ligand>
        <name>ATP</name>
        <dbReference type="ChEBI" id="CHEBI:30616"/>
    </ligand>
</feature>
<dbReference type="SUPFAM" id="SSF82829">
    <property type="entry name" value="MesJ substrate recognition domain-like"/>
    <property type="match status" value="1"/>
</dbReference>
<accession>A0A0V8IP09</accession>
<comment type="subcellular location">
    <subcellularLocation>
        <location evidence="1 8">Cytoplasm</location>
    </subcellularLocation>
</comment>
<reference evidence="10 11" key="1">
    <citation type="journal article" date="2014" name="Antonie Van Leeuwenhoek">
        <title>Fictibacillus enclensis sp. nov., isolated from marine sediment.</title>
        <authorList>
            <person name="Dastager S.G."/>
            <person name="Mawlankar R."/>
            <person name="Srinivasan K."/>
            <person name="Tang S.K."/>
            <person name="Lee J.C."/>
            <person name="Ramana V.V."/>
            <person name="Shouche Y.S."/>
        </authorList>
    </citation>
    <scope>NUCLEOTIDE SEQUENCE [LARGE SCALE GENOMIC DNA]</scope>
    <source>
        <strain evidence="10 11">NIO-1003</strain>
    </source>
</reference>
<evidence type="ECO:0000256" key="4">
    <source>
        <dbReference type="ARBA" id="ARBA00022694"/>
    </source>
</evidence>
<keyword evidence="3 8" id="KW-0436">Ligase</keyword>
<dbReference type="Pfam" id="PF01171">
    <property type="entry name" value="ATP_bind_3"/>
    <property type="match status" value="1"/>
</dbReference>
<keyword evidence="11" id="KW-1185">Reference proteome</keyword>
<dbReference type="Pfam" id="PF11734">
    <property type="entry name" value="TilS_C"/>
    <property type="match status" value="1"/>
</dbReference>
<keyword evidence="4 8" id="KW-0819">tRNA processing</keyword>
<dbReference type="GO" id="GO:0005524">
    <property type="term" value="F:ATP binding"/>
    <property type="evidence" value="ECO:0007669"/>
    <property type="project" value="UniProtKB-UniRule"/>
</dbReference>
<dbReference type="PANTHER" id="PTHR43033">
    <property type="entry name" value="TRNA(ILE)-LYSIDINE SYNTHASE-RELATED"/>
    <property type="match status" value="1"/>
</dbReference>
<dbReference type="NCBIfam" id="TIGR02433">
    <property type="entry name" value="lysidine_TilS_C"/>
    <property type="match status" value="1"/>
</dbReference>
<dbReference type="SUPFAM" id="SSF52402">
    <property type="entry name" value="Adenine nucleotide alpha hydrolases-like"/>
    <property type="match status" value="1"/>
</dbReference>
<proteinExistence type="inferred from homology"/>
<evidence type="ECO:0000256" key="3">
    <source>
        <dbReference type="ARBA" id="ARBA00022598"/>
    </source>
</evidence>
<comment type="similarity">
    <text evidence="8">Belongs to the tRNA(Ile)-lysidine synthase family.</text>
</comment>
<dbReference type="EMBL" id="LNQN01000011">
    <property type="protein sequence ID" value="KSU76525.1"/>
    <property type="molecule type" value="Genomic_DNA"/>
</dbReference>
<evidence type="ECO:0000256" key="2">
    <source>
        <dbReference type="ARBA" id="ARBA00022490"/>
    </source>
</evidence>
<dbReference type="SMART" id="SM00977">
    <property type="entry name" value="TilS_C"/>
    <property type="match status" value="1"/>
</dbReference>
<evidence type="ECO:0000259" key="9">
    <source>
        <dbReference type="SMART" id="SM00977"/>
    </source>
</evidence>
<evidence type="ECO:0000313" key="11">
    <source>
        <dbReference type="Proteomes" id="UP000054099"/>
    </source>
</evidence>
<dbReference type="InterPro" id="IPR012795">
    <property type="entry name" value="tRNA_Ile_lys_synt_N"/>
</dbReference>
<dbReference type="InterPro" id="IPR012796">
    <property type="entry name" value="Lysidine-tRNA-synth_C"/>
</dbReference>
<dbReference type="GO" id="GO:0032267">
    <property type="term" value="F:tRNA(Ile)-lysidine synthase activity"/>
    <property type="evidence" value="ECO:0007669"/>
    <property type="project" value="UniProtKB-EC"/>
</dbReference>
<dbReference type="HAMAP" id="MF_01161">
    <property type="entry name" value="tRNA_Ile_lys_synt"/>
    <property type="match status" value="1"/>
</dbReference>
<dbReference type="Gene3D" id="3.30.465.60">
    <property type="match status" value="1"/>
</dbReference>
<dbReference type="CDD" id="cd01992">
    <property type="entry name" value="TilS_N"/>
    <property type="match status" value="1"/>
</dbReference>
<comment type="domain">
    <text evidence="8">The N-terminal region contains the highly conserved SGGXDS motif, predicted to be a P-loop motif involved in ATP binding.</text>
</comment>
<dbReference type="PANTHER" id="PTHR43033:SF1">
    <property type="entry name" value="TRNA(ILE)-LYSIDINE SYNTHASE-RELATED"/>
    <property type="match status" value="1"/>
</dbReference>
<dbReference type="RefSeq" id="WP_061975929.1">
    <property type="nucleotide sequence ID" value="NZ_FMAV01000009.1"/>
</dbReference>
<feature type="domain" description="Lysidine-tRNA(Ile) synthetase C-terminal" evidence="9">
    <location>
        <begin position="385"/>
        <end position="457"/>
    </location>
</feature>
<name>A0A0V8IP09_9BACL</name>
<evidence type="ECO:0000256" key="6">
    <source>
        <dbReference type="ARBA" id="ARBA00022840"/>
    </source>
</evidence>
<keyword evidence="2 8" id="KW-0963">Cytoplasm</keyword>
<protein>
    <recommendedName>
        <fullName evidence="8">tRNA(Ile)-lysidine synthase</fullName>
        <ecNumber evidence="8">6.3.4.19</ecNumber>
    </recommendedName>
    <alternativeName>
        <fullName evidence="8">tRNA(Ile)-2-lysyl-cytidine synthase</fullName>
    </alternativeName>
    <alternativeName>
        <fullName evidence="8">tRNA(Ile)-lysidine synthetase</fullName>
    </alternativeName>
</protein>